<evidence type="ECO:0000256" key="19">
    <source>
        <dbReference type="SAM" id="Phobius"/>
    </source>
</evidence>
<dbReference type="EC" id="2.7.13.3" evidence="4"/>
<keyword evidence="19" id="KW-1133">Transmembrane helix</keyword>
<proteinExistence type="predicted"/>
<dbReference type="GO" id="GO:0046872">
    <property type="term" value="F:metal ion binding"/>
    <property type="evidence" value="ECO:0007669"/>
    <property type="project" value="UniProtKB-KW"/>
</dbReference>
<dbReference type="Pfam" id="PF07730">
    <property type="entry name" value="HisKA_3"/>
    <property type="match status" value="1"/>
</dbReference>
<organism evidence="21 22">
    <name type="scientific">Parapedobacter luteus</name>
    <dbReference type="NCBI Taxonomy" id="623280"/>
    <lineage>
        <taxon>Bacteria</taxon>
        <taxon>Pseudomonadati</taxon>
        <taxon>Bacteroidota</taxon>
        <taxon>Sphingobacteriia</taxon>
        <taxon>Sphingobacteriales</taxon>
        <taxon>Sphingobacteriaceae</taxon>
        <taxon>Parapedobacter</taxon>
    </lineage>
</organism>
<keyword evidence="6" id="KW-0004">4Fe-4S</keyword>
<dbReference type="InterPro" id="IPR036890">
    <property type="entry name" value="HATPase_C_sf"/>
</dbReference>
<evidence type="ECO:0000256" key="4">
    <source>
        <dbReference type="ARBA" id="ARBA00012438"/>
    </source>
</evidence>
<evidence type="ECO:0000313" key="22">
    <source>
        <dbReference type="Proteomes" id="UP000190541"/>
    </source>
</evidence>
<evidence type="ECO:0000256" key="13">
    <source>
        <dbReference type="ARBA" id="ARBA00022840"/>
    </source>
</evidence>
<evidence type="ECO:0000256" key="5">
    <source>
        <dbReference type="ARBA" id="ARBA00017322"/>
    </source>
</evidence>
<dbReference type="PRINTS" id="PR00344">
    <property type="entry name" value="BCTRLSENSOR"/>
</dbReference>
<name>A0A1T5EK77_9SPHI</name>
<dbReference type="Gene3D" id="3.30.565.10">
    <property type="entry name" value="Histidine kinase-like ATPase, C-terminal domain"/>
    <property type="match status" value="1"/>
</dbReference>
<keyword evidence="7" id="KW-0963">Cytoplasm</keyword>
<dbReference type="InterPro" id="IPR005467">
    <property type="entry name" value="His_kinase_dom"/>
</dbReference>
<evidence type="ECO:0000256" key="1">
    <source>
        <dbReference type="ARBA" id="ARBA00000085"/>
    </source>
</evidence>
<evidence type="ECO:0000256" key="14">
    <source>
        <dbReference type="ARBA" id="ARBA00023004"/>
    </source>
</evidence>
<gene>
    <name evidence="21" type="ORF">SAMN05660226_03357</name>
</gene>
<dbReference type="GO" id="GO:0016020">
    <property type="term" value="C:membrane"/>
    <property type="evidence" value="ECO:0007669"/>
    <property type="project" value="InterPro"/>
</dbReference>
<dbReference type="STRING" id="623280.SAMN05660226_03357"/>
<evidence type="ECO:0000256" key="10">
    <source>
        <dbReference type="ARBA" id="ARBA00022723"/>
    </source>
</evidence>
<evidence type="ECO:0000313" key="21">
    <source>
        <dbReference type="EMBL" id="SKB84255.1"/>
    </source>
</evidence>
<evidence type="ECO:0000256" key="18">
    <source>
        <dbReference type="ARBA" id="ARBA00030800"/>
    </source>
</evidence>
<dbReference type="InterPro" id="IPR011712">
    <property type="entry name" value="Sig_transdc_His_kin_sub3_dim/P"/>
</dbReference>
<comment type="subcellular location">
    <subcellularLocation>
        <location evidence="3">Cytoplasm</location>
    </subcellularLocation>
</comment>
<keyword evidence="19" id="KW-0472">Membrane</keyword>
<keyword evidence="8" id="KW-0597">Phosphoprotein</keyword>
<evidence type="ECO:0000256" key="9">
    <source>
        <dbReference type="ARBA" id="ARBA00022679"/>
    </source>
</evidence>
<dbReference type="PANTHER" id="PTHR24421:SF10">
    <property type="entry name" value="NITRATE_NITRITE SENSOR PROTEIN NARQ"/>
    <property type="match status" value="1"/>
</dbReference>
<keyword evidence="12 21" id="KW-0418">Kinase</keyword>
<dbReference type="CDD" id="cd16917">
    <property type="entry name" value="HATPase_UhpB-NarQ-NarX-like"/>
    <property type="match status" value="1"/>
</dbReference>
<evidence type="ECO:0000256" key="12">
    <source>
        <dbReference type="ARBA" id="ARBA00022777"/>
    </source>
</evidence>
<keyword evidence="22" id="KW-1185">Reference proteome</keyword>
<feature type="transmembrane region" description="Helical" evidence="19">
    <location>
        <begin position="12"/>
        <end position="33"/>
    </location>
</feature>
<evidence type="ECO:0000256" key="11">
    <source>
        <dbReference type="ARBA" id="ARBA00022741"/>
    </source>
</evidence>
<dbReference type="GO" id="GO:0000155">
    <property type="term" value="F:phosphorelay sensor kinase activity"/>
    <property type="evidence" value="ECO:0007669"/>
    <property type="project" value="InterPro"/>
</dbReference>
<comment type="catalytic activity">
    <reaction evidence="1">
        <text>ATP + protein L-histidine = ADP + protein N-phospho-L-histidine.</text>
        <dbReference type="EC" id="2.7.13.3"/>
    </reaction>
</comment>
<keyword evidence="9" id="KW-0808">Transferase</keyword>
<dbReference type="AlphaFoldDB" id="A0A1T5EK77"/>
<dbReference type="Proteomes" id="UP000190541">
    <property type="component" value="Unassembled WGS sequence"/>
</dbReference>
<keyword evidence="15" id="KW-0902">Two-component regulatory system</keyword>
<dbReference type="InterPro" id="IPR050482">
    <property type="entry name" value="Sensor_HK_TwoCompSys"/>
</dbReference>
<dbReference type="Pfam" id="PF02518">
    <property type="entry name" value="HATPase_c"/>
    <property type="match status" value="1"/>
</dbReference>
<feature type="domain" description="Histidine kinase" evidence="20">
    <location>
        <begin position="69"/>
        <end position="262"/>
    </location>
</feature>
<dbReference type="Gene3D" id="1.20.5.1930">
    <property type="match status" value="1"/>
</dbReference>
<dbReference type="InterPro" id="IPR003594">
    <property type="entry name" value="HATPase_dom"/>
</dbReference>
<evidence type="ECO:0000256" key="15">
    <source>
        <dbReference type="ARBA" id="ARBA00023012"/>
    </source>
</evidence>
<dbReference type="EMBL" id="FUYS01000010">
    <property type="protein sequence ID" value="SKB84255.1"/>
    <property type="molecule type" value="Genomic_DNA"/>
</dbReference>
<keyword evidence="10" id="KW-0479">Metal-binding</keyword>
<dbReference type="GO" id="GO:0005524">
    <property type="term" value="F:ATP binding"/>
    <property type="evidence" value="ECO:0007669"/>
    <property type="project" value="UniProtKB-KW"/>
</dbReference>
<reference evidence="21 22" key="1">
    <citation type="submission" date="2017-02" db="EMBL/GenBank/DDBJ databases">
        <authorList>
            <person name="Peterson S.W."/>
        </authorList>
    </citation>
    <scope>NUCLEOTIDE SEQUENCE [LARGE SCALE GENOMIC DNA]</scope>
    <source>
        <strain evidence="21 22">DSM 22899</strain>
    </source>
</reference>
<dbReference type="GO" id="GO:0005737">
    <property type="term" value="C:cytoplasm"/>
    <property type="evidence" value="ECO:0007669"/>
    <property type="project" value="UniProtKB-SubCell"/>
</dbReference>
<dbReference type="InterPro" id="IPR004358">
    <property type="entry name" value="Sig_transdc_His_kin-like_C"/>
</dbReference>
<evidence type="ECO:0000256" key="8">
    <source>
        <dbReference type="ARBA" id="ARBA00022553"/>
    </source>
</evidence>
<dbReference type="PROSITE" id="PS50109">
    <property type="entry name" value="HIS_KIN"/>
    <property type="match status" value="1"/>
</dbReference>
<evidence type="ECO:0000259" key="20">
    <source>
        <dbReference type="PROSITE" id="PS50109"/>
    </source>
</evidence>
<keyword evidence="14" id="KW-0408">Iron</keyword>
<evidence type="ECO:0000256" key="2">
    <source>
        <dbReference type="ARBA" id="ARBA00001966"/>
    </source>
</evidence>
<protein>
    <recommendedName>
        <fullName evidence="5">Oxygen sensor histidine kinase NreB</fullName>
        <ecNumber evidence="4">2.7.13.3</ecNumber>
    </recommendedName>
    <alternativeName>
        <fullName evidence="18">Nitrogen regulation protein B</fullName>
    </alternativeName>
</protein>
<evidence type="ECO:0000256" key="16">
    <source>
        <dbReference type="ARBA" id="ARBA00023014"/>
    </source>
</evidence>
<evidence type="ECO:0000256" key="17">
    <source>
        <dbReference type="ARBA" id="ARBA00024827"/>
    </source>
</evidence>
<evidence type="ECO:0000256" key="3">
    <source>
        <dbReference type="ARBA" id="ARBA00004496"/>
    </source>
</evidence>
<comment type="function">
    <text evidence="17">Member of the two-component regulatory system NreB/NreC involved in the control of dissimilatory nitrate/nitrite reduction in response to oxygen. NreB functions as a direct oxygen sensor histidine kinase which is autophosphorylated, in the absence of oxygen, probably at the conserved histidine residue, and transfers its phosphate group probably to a conserved aspartate residue of NreC. NreB/NreC activates the expression of the nitrate (narGHJI) and nitrite (nir) reductase operons, as well as the putative nitrate transporter gene narT.</text>
</comment>
<dbReference type="GO" id="GO:0051539">
    <property type="term" value="F:4 iron, 4 sulfur cluster binding"/>
    <property type="evidence" value="ECO:0007669"/>
    <property type="project" value="UniProtKB-KW"/>
</dbReference>
<keyword evidence="13" id="KW-0067">ATP-binding</keyword>
<dbReference type="SMART" id="SM00387">
    <property type="entry name" value="HATPase_c"/>
    <property type="match status" value="1"/>
</dbReference>
<dbReference type="PANTHER" id="PTHR24421">
    <property type="entry name" value="NITRATE/NITRITE SENSOR PROTEIN NARX-RELATED"/>
    <property type="match status" value="1"/>
</dbReference>
<keyword evidence="19" id="KW-0812">Transmembrane</keyword>
<sequence length="262" mass="29129">MQVSGAEINRLLLYGTLIFLIMPTVLVVFMVFYQRRIHAHRQAQAAQEAQHQRDKLLVKLEAEENTRKRIASDLHDNIGQVMSLAALTLSAVDLSQPEKATNKIETVYLLITRSIHELRQLARLISATEILHGGLQQAIAKELEWVRDSKVLAVRYDSPAAPPPEISHEQAILLFRSFQELLGNAIKHAQASAISVQLHHTPQQLAIYVEDNGIGFHPPVDASSGGMGLPAIRERMNQLEGDFTIHSTPGNGTYACLKCPIR</sequence>
<evidence type="ECO:0000256" key="7">
    <source>
        <dbReference type="ARBA" id="ARBA00022490"/>
    </source>
</evidence>
<dbReference type="GO" id="GO:0046983">
    <property type="term" value="F:protein dimerization activity"/>
    <property type="evidence" value="ECO:0007669"/>
    <property type="project" value="InterPro"/>
</dbReference>
<accession>A0A1T5EK77</accession>
<evidence type="ECO:0000256" key="6">
    <source>
        <dbReference type="ARBA" id="ARBA00022485"/>
    </source>
</evidence>
<keyword evidence="11" id="KW-0547">Nucleotide-binding</keyword>
<keyword evidence="16" id="KW-0411">Iron-sulfur</keyword>
<comment type="cofactor">
    <cofactor evidence="2">
        <name>[4Fe-4S] cluster</name>
        <dbReference type="ChEBI" id="CHEBI:49883"/>
    </cofactor>
</comment>
<dbReference type="SUPFAM" id="SSF55874">
    <property type="entry name" value="ATPase domain of HSP90 chaperone/DNA topoisomerase II/histidine kinase"/>
    <property type="match status" value="1"/>
</dbReference>